<comment type="caution">
    <text evidence="2">The sequence shown here is derived from an EMBL/GenBank/DDBJ whole genome shotgun (WGS) entry which is preliminary data.</text>
</comment>
<proteinExistence type="predicted"/>
<evidence type="ECO:0000313" key="2">
    <source>
        <dbReference type="EMBL" id="OCA74726.1"/>
    </source>
</evidence>
<feature type="transmembrane region" description="Helical" evidence="1">
    <location>
        <begin position="6"/>
        <end position="26"/>
    </location>
</feature>
<sequence length="305" mass="35513">MRNKNLIFNPVFLICLLILFLNDHFFKFYYTSWFTGKLSDIVGIILLPMLLTYLFPGLKHKSVWAAGVLFAFWKSPFSEGFINAYNHIAPIGIHRVVDYTDMLVLMLLPVPYILIKNDKFINNFSIKKLNPAVVLCPAVLILMSTSPPRDFRYNRYSGNVKFDNLLVEVKKTDVEILNEFKKRNIHIYKDTARIIREAEFEVLRVGKMNAGNLKNGKDVFEFNNDSLKVLLNRRIKESTEYKIDEMEIGAGSMVKNIQLSIWKQPKSSQIIVHSMLVEKNLDSTQVDHKLRKMYKNLMLQKLKDL</sequence>
<name>A0A1B8ZT01_9FLAO</name>
<keyword evidence="1" id="KW-0472">Membrane</keyword>
<evidence type="ECO:0000313" key="3">
    <source>
        <dbReference type="Proteomes" id="UP000093432"/>
    </source>
</evidence>
<organism evidence="2 3">
    <name type="scientific">Chryseobacterium arthrosphaerae</name>
    <dbReference type="NCBI Taxonomy" id="651561"/>
    <lineage>
        <taxon>Bacteria</taxon>
        <taxon>Pseudomonadati</taxon>
        <taxon>Bacteroidota</taxon>
        <taxon>Flavobacteriia</taxon>
        <taxon>Flavobacteriales</taxon>
        <taxon>Weeksellaceae</taxon>
        <taxon>Chryseobacterium group</taxon>
        <taxon>Chryseobacterium</taxon>
    </lineage>
</organism>
<dbReference type="EMBL" id="MAYG01000001">
    <property type="protein sequence ID" value="OCA74726.1"/>
    <property type="molecule type" value="Genomic_DNA"/>
</dbReference>
<dbReference type="GeneID" id="78302463"/>
<dbReference type="Proteomes" id="UP000093432">
    <property type="component" value="Unassembled WGS sequence"/>
</dbReference>
<dbReference type="OrthoDB" id="660780at2"/>
<dbReference type="STRING" id="651561.BBI00_10455"/>
<dbReference type="RefSeq" id="WP_065398713.1">
    <property type="nucleotide sequence ID" value="NZ_CP073074.1"/>
</dbReference>
<accession>A0A1B8ZT01</accession>
<gene>
    <name evidence="2" type="ORF">BBI00_10455</name>
</gene>
<reference evidence="3" key="1">
    <citation type="submission" date="2016-07" db="EMBL/GenBank/DDBJ databases">
        <authorList>
            <person name="Florea S."/>
            <person name="Webb J.S."/>
            <person name="Jaromczyk J."/>
            <person name="Schardl C.L."/>
        </authorList>
    </citation>
    <scope>NUCLEOTIDE SEQUENCE [LARGE SCALE GENOMIC DNA]</scope>
    <source>
        <strain evidence="3">CC-VM-7</strain>
    </source>
</reference>
<keyword evidence="1" id="KW-0812">Transmembrane</keyword>
<evidence type="ECO:0000256" key="1">
    <source>
        <dbReference type="SAM" id="Phobius"/>
    </source>
</evidence>
<feature type="transmembrane region" description="Helical" evidence="1">
    <location>
        <begin position="38"/>
        <end position="56"/>
    </location>
</feature>
<dbReference type="AlphaFoldDB" id="A0A1B8ZT01"/>
<protein>
    <submittedName>
        <fullName evidence="2">Uncharacterized protein</fullName>
    </submittedName>
</protein>
<keyword evidence="1" id="KW-1133">Transmembrane helix</keyword>